<name>A0A9P5RBS1_9FUNG</name>
<dbReference type="EMBL" id="JAAAUQ010002222">
    <property type="protein sequence ID" value="KAF9126073.1"/>
    <property type="molecule type" value="Genomic_DNA"/>
</dbReference>
<protein>
    <submittedName>
        <fullName evidence="1">Uncharacterized protein</fullName>
    </submittedName>
</protein>
<keyword evidence="2" id="KW-1185">Reference proteome</keyword>
<organism evidence="1 2">
    <name type="scientific">Linnemannia schmuckeri</name>
    <dbReference type="NCBI Taxonomy" id="64567"/>
    <lineage>
        <taxon>Eukaryota</taxon>
        <taxon>Fungi</taxon>
        <taxon>Fungi incertae sedis</taxon>
        <taxon>Mucoromycota</taxon>
        <taxon>Mortierellomycotina</taxon>
        <taxon>Mortierellomycetes</taxon>
        <taxon>Mortierellales</taxon>
        <taxon>Mortierellaceae</taxon>
        <taxon>Linnemannia</taxon>
    </lineage>
</organism>
<dbReference type="OrthoDB" id="10523752at2759"/>
<sequence>MSTENGLNANLCDALTAGNHSDCNVPAGPITLKICRTLKPSHFLKVGIQFQTELVNGDGGIIYCQARKFLVSFTSTA</sequence>
<evidence type="ECO:0000313" key="1">
    <source>
        <dbReference type="EMBL" id="KAF9126073.1"/>
    </source>
</evidence>
<comment type="caution">
    <text evidence="1">The sequence shown here is derived from an EMBL/GenBank/DDBJ whole genome shotgun (WGS) entry which is preliminary data.</text>
</comment>
<dbReference type="Proteomes" id="UP000748756">
    <property type="component" value="Unassembled WGS sequence"/>
</dbReference>
<dbReference type="AlphaFoldDB" id="A0A9P5RBS1"/>
<proteinExistence type="predicted"/>
<accession>A0A9P5RBS1</accession>
<feature type="non-terminal residue" evidence="1">
    <location>
        <position position="77"/>
    </location>
</feature>
<evidence type="ECO:0000313" key="2">
    <source>
        <dbReference type="Proteomes" id="UP000748756"/>
    </source>
</evidence>
<reference evidence="1" key="1">
    <citation type="journal article" date="2020" name="Fungal Divers.">
        <title>Resolving the Mortierellaceae phylogeny through synthesis of multi-gene phylogenetics and phylogenomics.</title>
        <authorList>
            <person name="Vandepol N."/>
            <person name="Liber J."/>
            <person name="Desiro A."/>
            <person name="Na H."/>
            <person name="Kennedy M."/>
            <person name="Barry K."/>
            <person name="Grigoriev I.V."/>
            <person name="Miller A.N."/>
            <person name="O'Donnell K."/>
            <person name="Stajich J.E."/>
            <person name="Bonito G."/>
        </authorList>
    </citation>
    <scope>NUCLEOTIDE SEQUENCE</scope>
    <source>
        <strain evidence="1">NRRL 6426</strain>
    </source>
</reference>
<gene>
    <name evidence="1" type="ORF">BG015_004778</name>
</gene>